<evidence type="ECO:0000313" key="2">
    <source>
        <dbReference type="EMBL" id="KAF2819356.1"/>
    </source>
</evidence>
<dbReference type="Proteomes" id="UP000799424">
    <property type="component" value="Unassembled WGS sequence"/>
</dbReference>
<reference evidence="2" key="1">
    <citation type="journal article" date="2020" name="Stud. Mycol.">
        <title>101 Dothideomycetes genomes: a test case for predicting lifestyles and emergence of pathogens.</title>
        <authorList>
            <person name="Haridas S."/>
            <person name="Albert R."/>
            <person name="Binder M."/>
            <person name="Bloem J."/>
            <person name="Labutti K."/>
            <person name="Salamov A."/>
            <person name="Andreopoulos B."/>
            <person name="Baker S."/>
            <person name="Barry K."/>
            <person name="Bills G."/>
            <person name="Bluhm B."/>
            <person name="Cannon C."/>
            <person name="Castanera R."/>
            <person name="Culley D."/>
            <person name="Daum C."/>
            <person name="Ezra D."/>
            <person name="Gonzalez J."/>
            <person name="Henrissat B."/>
            <person name="Kuo A."/>
            <person name="Liang C."/>
            <person name="Lipzen A."/>
            <person name="Lutzoni F."/>
            <person name="Magnuson J."/>
            <person name="Mondo S."/>
            <person name="Nolan M."/>
            <person name="Ohm R."/>
            <person name="Pangilinan J."/>
            <person name="Park H.-J."/>
            <person name="Ramirez L."/>
            <person name="Alfaro M."/>
            <person name="Sun H."/>
            <person name="Tritt A."/>
            <person name="Yoshinaga Y."/>
            <person name="Zwiers L.-H."/>
            <person name="Turgeon B."/>
            <person name="Goodwin S."/>
            <person name="Spatafora J."/>
            <person name="Crous P."/>
            <person name="Grigoriev I."/>
        </authorList>
    </citation>
    <scope>NUCLEOTIDE SEQUENCE</scope>
    <source>
        <strain evidence="2">CBS 113818</strain>
    </source>
</reference>
<feature type="region of interest" description="Disordered" evidence="1">
    <location>
        <begin position="86"/>
        <end position="106"/>
    </location>
</feature>
<sequence>MDGPYLTFTTDEFIAAAQALSEESKDGSYNVSDPVHSTFDGMIKQLRDRTPVINDWLADNALRDLEPKLIEQILDWPSASMAVDTEYGACDPDQNSEKEFDDTGSDSYWPDDTIEDILEILATPDKSEPVTPENDFMTQIIESEKLKSLSFTIHEMATACVQNGPYVNKIHDWPTFSNMIQEPKTLGFSLQKYLEAKDALYMLNSAFIQGYLDAEATGYYNNEAAVKAEKYIAAINSGAVEMDAWESFPADEPAGMSDEAFNAIIER</sequence>
<dbReference type="EMBL" id="MU006245">
    <property type="protein sequence ID" value="KAF2819356.1"/>
    <property type="molecule type" value="Genomic_DNA"/>
</dbReference>
<keyword evidence="3" id="KW-1185">Reference proteome</keyword>
<name>A0A6A6ZED5_9PLEO</name>
<evidence type="ECO:0000313" key="3">
    <source>
        <dbReference type="Proteomes" id="UP000799424"/>
    </source>
</evidence>
<evidence type="ECO:0000256" key="1">
    <source>
        <dbReference type="SAM" id="MobiDB-lite"/>
    </source>
</evidence>
<accession>A0A6A6ZED5</accession>
<dbReference type="AlphaFoldDB" id="A0A6A6ZED5"/>
<organism evidence="2 3">
    <name type="scientific">Ophiobolus disseminans</name>
    <dbReference type="NCBI Taxonomy" id="1469910"/>
    <lineage>
        <taxon>Eukaryota</taxon>
        <taxon>Fungi</taxon>
        <taxon>Dikarya</taxon>
        <taxon>Ascomycota</taxon>
        <taxon>Pezizomycotina</taxon>
        <taxon>Dothideomycetes</taxon>
        <taxon>Pleosporomycetidae</taxon>
        <taxon>Pleosporales</taxon>
        <taxon>Pleosporineae</taxon>
        <taxon>Phaeosphaeriaceae</taxon>
        <taxon>Ophiobolus</taxon>
    </lineage>
</organism>
<gene>
    <name evidence="2" type="ORF">CC86DRAFT_388155</name>
</gene>
<protein>
    <submittedName>
        <fullName evidence="2">Uncharacterized protein</fullName>
    </submittedName>
</protein>
<proteinExistence type="predicted"/>